<dbReference type="AlphaFoldDB" id="T0M505"/>
<accession>T0M505</accession>
<comment type="caution">
    <text evidence="1">The sequence shown here is derived from an EMBL/GenBank/DDBJ whole genome shotgun (WGS) entry which is preliminary data.</text>
</comment>
<proteinExistence type="predicted"/>
<dbReference type="HOGENOM" id="CLU_1199717_0_0_1"/>
<sequence length="231" mass="25869">MDLAMLKKHRSTLDERFICLATELAMLESPSMDNAIIGRSRYHVQDQVSKCPAPSSTLKGAIYDKEILCCQSRVNILSIQHSMIRLEKGEDPDDDPLWLDYVSGKARHEMTVLSDEGGSQKRDQSRLLMDEDVLPSAQDESLGQSIMQRKFGGQRIIQSDEASIQYAEGCVAIPLRATSAACLWISIPNFDRHSPVIFSENAGPTANSVWTGSKHSRKFFKEQAIRITLVR</sequence>
<organism evidence="1 2">
    <name type="scientific">Colletotrichum gloeosporioides (strain Cg-14)</name>
    <name type="common">Anthracnose fungus</name>
    <name type="synonym">Glomerella cingulata</name>
    <dbReference type="NCBI Taxonomy" id="1237896"/>
    <lineage>
        <taxon>Eukaryota</taxon>
        <taxon>Fungi</taxon>
        <taxon>Dikarya</taxon>
        <taxon>Ascomycota</taxon>
        <taxon>Pezizomycotina</taxon>
        <taxon>Sordariomycetes</taxon>
        <taxon>Hypocreomycetidae</taxon>
        <taxon>Glomerellales</taxon>
        <taxon>Glomerellaceae</taxon>
        <taxon>Colletotrichum</taxon>
        <taxon>Colletotrichum gloeosporioides species complex</taxon>
    </lineage>
</organism>
<gene>
    <name evidence="1" type="ORF">CGLO_04115</name>
</gene>
<reference evidence="2" key="1">
    <citation type="journal article" date="2013" name="Mol. Plant Microbe Interact.">
        <title>Global aspects of pacC regulation of pathogenicity genes in Colletotrichum gloeosporioides as revealed by transcriptome analysis.</title>
        <authorList>
            <person name="Alkan N."/>
            <person name="Meng X."/>
            <person name="Friedlander G."/>
            <person name="Reuveni E."/>
            <person name="Sukno S."/>
            <person name="Sherman A."/>
            <person name="Thon M."/>
            <person name="Fluhr R."/>
            <person name="Prusky D."/>
        </authorList>
    </citation>
    <scope>NUCLEOTIDE SEQUENCE [LARGE SCALE GENOMIC DNA]</scope>
    <source>
        <strain evidence="2">Cg-14</strain>
    </source>
</reference>
<evidence type="ECO:0000313" key="1">
    <source>
        <dbReference type="EMBL" id="EQB55905.1"/>
    </source>
</evidence>
<dbReference type="EMBL" id="AMYD01000834">
    <property type="protein sequence ID" value="EQB55905.1"/>
    <property type="molecule type" value="Genomic_DNA"/>
</dbReference>
<name>T0M505_COLGC</name>
<dbReference type="Proteomes" id="UP000015530">
    <property type="component" value="Unassembled WGS sequence"/>
</dbReference>
<evidence type="ECO:0000313" key="2">
    <source>
        <dbReference type="Proteomes" id="UP000015530"/>
    </source>
</evidence>
<protein>
    <submittedName>
        <fullName evidence="1">Uncharacterized protein</fullName>
    </submittedName>
</protein>